<feature type="transmembrane region" description="Helical" evidence="10">
    <location>
        <begin position="605"/>
        <end position="626"/>
    </location>
</feature>
<evidence type="ECO:0000256" key="6">
    <source>
        <dbReference type="ARBA" id="ARBA00023002"/>
    </source>
</evidence>
<evidence type="ECO:0000256" key="1">
    <source>
        <dbReference type="ARBA" id="ARBA00004141"/>
    </source>
</evidence>
<sequence>MSTSPQRPLVLITGASGNLGQSLARALSGSYQVVGLDRKAQNGTFPILQADFSSPASIDLALHKLRDAFGAHIASVVHLVAYFDFSNADDPRYQSVNIDGTRHLLRALQAFEVEQFVYGSTMLVHAPCRPGERIDETHPIGPRWAYPRSKAAAEAVVQQEHGGIPFVNLRLAGVYDEQSLVPTIAQQFARIYERDVQSYFYSGSTLVGQAMLHRDDMLDAFQRTIDRRHALAPAAAILIGEGDAIGYDALQDRLGALMHGVDDWTTIQMPKSVAAAGLWAQANLEPVIPDLIDKGQAPFVRPFMAEMADDHYALDTRRARDLLGWEPQHSFKDELPALVQALKDDPPGWYRCNGVTPPDWVQAASVAGEHPEDLRQRHQQQFAAEYRDNRWPHFVNIALGSWLFTQPLLIHVQEPLLRWSEMALGALLMVFATAALSQRGTAARWVCAGIGTLVMAIPFLFNTGNAAAYLSDSLVGALIFGFAVALKPEPGPSALAALSGPDIPPGWSYNPSAWTQRLPIIATALIGLFVARYLAGYQLGHIPAVWDPFFAGSPTDPQNGTEEVITSALSKAFPVSDAALGGYTYLLEILTGLVGAKARWRTMPWLVVLFGLMIAPLGITSIAFVIIQPIVIGTWSIVALIGAAAILIQIPYSLDELIATLQFVRRRVQAGRNGFAVFFRGDTDTMLPGASTSSQTADEFNQPPGAVLRNMLAGGVSLPWNLGLAALIGLALLFTRLWPGVEGNLAHAHHVIGSLVLTVVSIAAAEVARPARWLMVPLAAGLVAAPFVYTGDTPAMLVSLGTGAALIVLSVRRGEIQERYGAWDRVIR</sequence>
<feature type="transmembrane region" description="Helical" evidence="10">
    <location>
        <begin position="745"/>
        <end position="764"/>
    </location>
</feature>
<dbReference type="InterPro" id="IPR001509">
    <property type="entry name" value="Epimerase_deHydtase"/>
</dbReference>
<dbReference type="PANTHER" id="PTHR43245:SF55">
    <property type="entry name" value="NAD(P)-BINDING DOMAIN-CONTAINING PROTEIN"/>
    <property type="match status" value="1"/>
</dbReference>
<dbReference type="Gene3D" id="1.20.1440.130">
    <property type="entry name" value="VKOR domain"/>
    <property type="match status" value="1"/>
</dbReference>
<comment type="similarity">
    <text evidence="2">Belongs to the VKOR family.</text>
</comment>
<keyword evidence="9" id="KW-0676">Redox-active center</keyword>
<dbReference type="Proteomes" id="UP000192505">
    <property type="component" value="Unassembled WGS sequence"/>
</dbReference>
<proteinExistence type="inferred from homology"/>
<dbReference type="InterPro" id="IPR012932">
    <property type="entry name" value="VKOR"/>
</dbReference>
<dbReference type="Pfam" id="PF03779">
    <property type="entry name" value="SPW"/>
    <property type="match status" value="1"/>
</dbReference>
<feature type="transmembrane region" description="Helical" evidence="10">
    <location>
        <begin position="632"/>
        <end position="652"/>
    </location>
</feature>
<keyword evidence="7 10" id="KW-0472">Membrane</keyword>
<dbReference type="InterPro" id="IPR038354">
    <property type="entry name" value="VKOR_sf"/>
</dbReference>
<evidence type="ECO:0000313" key="14">
    <source>
        <dbReference type="EMBL" id="OQW87437.1"/>
    </source>
</evidence>
<protein>
    <submittedName>
        <fullName evidence="14">DNA polymerase III subunit epsilon</fullName>
    </submittedName>
</protein>
<evidence type="ECO:0000256" key="4">
    <source>
        <dbReference type="ARBA" id="ARBA00022719"/>
    </source>
</evidence>
<dbReference type="AlphaFoldDB" id="A0A1W9KSP4"/>
<dbReference type="GO" id="GO:0048038">
    <property type="term" value="F:quinone binding"/>
    <property type="evidence" value="ECO:0007669"/>
    <property type="project" value="UniProtKB-KW"/>
</dbReference>
<dbReference type="Gene3D" id="3.40.50.720">
    <property type="entry name" value="NAD(P)-binding Rossmann-like Domain"/>
    <property type="match status" value="1"/>
</dbReference>
<dbReference type="CDD" id="cd12919">
    <property type="entry name" value="VKOR_2"/>
    <property type="match status" value="1"/>
</dbReference>
<comment type="subcellular location">
    <subcellularLocation>
        <location evidence="1">Membrane</location>
        <topology evidence="1">Multi-pass membrane protein</topology>
    </subcellularLocation>
</comment>
<organism evidence="14 15">
    <name type="scientific">Rhodoferax ferrireducens</name>
    <dbReference type="NCBI Taxonomy" id="192843"/>
    <lineage>
        <taxon>Bacteria</taxon>
        <taxon>Pseudomonadati</taxon>
        <taxon>Pseudomonadota</taxon>
        <taxon>Betaproteobacteria</taxon>
        <taxon>Burkholderiales</taxon>
        <taxon>Comamonadaceae</taxon>
        <taxon>Rhodoferax</taxon>
    </lineage>
</organism>
<evidence type="ECO:0000256" key="9">
    <source>
        <dbReference type="ARBA" id="ARBA00023284"/>
    </source>
</evidence>
<evidence type="ECO:0000259" key="13">
    <source>
        <dbReference type="Pfam" id="PF07884"/>
    </source>
</evidence>
<name>A0A1W9KSP4_9BURK</name>
<keyword evidence="3 10" id="KW-0812">Transmembrane</keyword>
<keyword evidence="5 10" id="KW-1133">Transmembrane helix</keyword>
<evidence type="ECO:0000259" key="11">
    <source>
        <dbReference type="Pfam" id="PF01370"/>
    </source>
</evidence>
<comment type="caution">
    <text evidence="14">The sequence shown here is derived from an EMBL/GenBank/DDBJ whole genome shotgun (WGS) entry which is preliminary data.</text>
</comment>
<feature type="transmembrane region" description="Helical" evidence="10">
    <location>
        <begin position="718"/>
        <end position="739"/>
    </location>
</feature>
<dbReference type="Pfam" id="PF07884">
    <property type="entry name" value="VKOR"/>
    <property type="match status" value="1"/>
</dbReference>
<feature type="transmembrane region" description="Helical" evidence="10">
    <location>
        <begin position="795"/>
        <end position="811"/>
    </location>
</feature>
<evidence type="ECO:0000313" key="15">
    <source>
        <dbReference type="Proteomes" id="UP000192505"/>
    </source>
</evidence>
<dbReference type="GO" id="GO:0016491">
    <property type="term" value="F:oxidoreductase activity"/>
    <property type="evidence" value="ECO:0007669"/>
    <property type="project" value="UniProtKB-KW"/>
</dbReference>
<evidence type="ECO:0000256" key="2">
    <source>
        <dbReference type="ARBA" id="ARBA00006214"/>
    </source>
</evidence>
<feature type="transmembrane region" description="Helical" evidence="10">
    <location>
        <begin position="771"/>
        <end position="789"/>
    </location>
</feature>
<reference evidence="14 15" key="1">
    <citation type="submission" date="2017-01" db="EMBL/GenBank/DDBJ databases">
        <title>Novel large sulfur bacteria in the metagenomes of groundwater-fed chemosynthetic microbial mats in the Lake Huron basin.</title>
        <authorList>
            <person name="Sharrar A.M."/>
            <person name="Flood B.E."/>
            <person name="Bailey J.V."/>
            <person name="Jones D.S."/>
            <person name="Biddanda B."/>
            <person name="Ruberg S.A."/>
            <person name="Marcus D.N."/>
            <person name="Dick G.J."/>
        </authorList>
    </citation>
    <scope>NUCLEOTIDE SEQUENCE [LARGE SCALE GENOMIC DNA]</scope>
    <source>
        <strain evidence="14">A7</strain>
    </source>
</reference>
<gene>
    <name evidence="14" type="ORF">BWK72_12910</name>
</gene>
<dbReference type="InterPro" id="IPR050177">
    <property type="entry name" value="Lipid_A_modif_metabolic_enz"/>
</dbReference>
<feature type="transmembrane region" description="Helical" evidence="10">
    <location>
        <begin position="443"/>
        <end position="461"/>
    </location>
</feature>
<keyword evidence="8" id="KW-1015">Disulfide bond</keyword>
<dbReference type="InterPro" id="IPR036291">
    <property type="entry name" value="NAD(P)-bd_dom_sf"/>
</dbReference>
<dbReference type="SUPFAM" id="SSF51735">
    <property type="entry name" value="NAD(P)-binding Rossmann-fold domains"/>
    <property type="match status" value="1"/>
</dbReference>
<evidence type="ECO:0000259" key="12">
    <source>
        <dbReference type="Pfam" id="PF03779"/>
    </source>
</evidence>
<keyword evidence="4" id="KW-0874">Quinone</keyword>
<dbReference type="PANTHER" id="PTHR43245">
    <property type="entry name" value="BIFUNCTIONAL POLYMYXIN RESISTANCE PROTEIN ARNA"/>
    <property type="match status" value="1"/>
</dbReference>
<dbReference type="GO" id="GO:0016020">
    <property type="term" value="C:membrane"/>
    <property type="evidence" value="ECO:0007669"/>
    <property type="project" value="UniProtKB-SubCell"/>
</dbReference>
<evidence type="ECO:0000256" key="3">
    <source>
        <dbReference type="ARBA" id="ARBA00022692"/>
    </source>
</evidence>
<feature type="domain" description="SPW repeat-containing integral membrane" evidence="12">
    <location>
        <begin position="391"/>
        <end position="483"/>
    </location>
</feature>
<accession>A0A1W9KSP4</accession>
<evidence type="ECO:0000256" key="5">
    <source>
        <dbReference type="ARBA" id="ARBA00022989"/>
    </source>
</evidence>
<keyword evidence="6" id="KW-0560">Oxidoreductase</keyword>
<dbReference type="InterPro" id="IPR005530">
    <property type="entry name" value="SPW"/>
</dbReference>
<evidence type="ECO:0000256" key="8">
    <source>
        <dbReference type="ARBA" id="ARBA00023157"/>
    </source>
</evidence>
<evidence type="ECO:0000256" key="10">
    <source>
        <dbReference type="SAM" id="Phobius"/>
    </source>
</evidence>
<feature type="transmembrane region" description="Helical" evidence="10">
    <location>
        <begin position="467"/>
        <end position="486"/>
    </location>
</feature>
<feature type="domain" description="Vitamin K epoxide reductase" evidence="13">
    <location>
        <begin position="519"/>
        <end position="653"/>
    </location>
</feature>
<dbReference type="EMBL" id="MTEI01000008">
    <property type="protein sequence ID" value="OQW87437.1"/>
    <property type="molecule type" value="Genomic_DNA"/>
</dbReference>
<evidence type="ECO:0000256" key="7">
    <source>
        <dbReference type="ARBA" id="ARBA00023136"/>
    </source>
</evidence>
<dbReference type="Pfam" id="PF01370">
    <property type="entry name" value="Epimerase"/>
    <property type="match status" value="1"/>
</dbReference>
<feature type="domain" description="NAD-dependent epimerase/dehydratase" evidence="11">
    <location>
        <begin position="10"/>
        <end position="230"/>
    </location>
</feature>